<evidence type="ECO:0000313" key="1">
    <source>
        <dbReference type="EMBL" id="KAF9629026.1"/>
    </source>
</evidence>
<dbReference type="EMBL" id="MDYX01000024">
    <property type="protein sequence ID" value="KAF9629026.1"/>
    <property type="molecule type" value="Genomic_DNA"/>
</dbReference>
<dbReference type="GO" id="GO:0016787">
    <property type="term" value="F:hydrolase activity"/>
    <property type="evidence" value="ECO:0007669"/>
    <property type="project" value="UniProtKB-KW"/>
</dbReference>
<comment type="caution">
    <text evidence="1">The sequence shown here is derived from an EMBL/GenBank/DDBJ whole genome shotgun (WGS) entry which is preliminary data.</text>
</comment>
<sequence>MSPARSRPLSYTQNICVCLHHPYLCEIKARILKDPSALEEVYVPPTSNYMKLQIIHKRNYVLQDSNGLDLAVLNQKTTDALRSLDSLGSISYEAYVASQDWKLGINTAKNAAGTAVVDIEINVHGPSTKAEEVGRSLSNAHLFLQRPSVLAIGATYQNPHVIHFAEIQGASFDPAIPNAPELVASSTRKLDIQDVFGGLDQSGNLKSITVDERLIRTKLRE</sequence>
<dbReference type="Proteomes" id="UP000627934">
    <property type="component" value="Unassembled WGS sequence"/>
</dbReference>
<evidence type="ECO:0000313" key="2">
    <source>
        <dbReference type="Proteomes" id="UP000627934"/>
    </source>
</evidence>
<organism evidence="1 2">
    <name type="scientific">Lasiodiplodia theobromae</name>
    <dbReference type="NCBI Taxonomy" id="45133"/>
    <lineage>
        <taxon>Eukaryota</taxon>
        <taxon>Fungi</taxon>
        <taxon>Dikarya</taxon>
        <taxon>Ascomycota</taxon>
        <taxon>Pezizomycotina</taxon>
        <taxon>Dothideomycetes</taxon>
        <taxon>Dothideomycetes incertae sedis</taxon>
        <taxon>Botryosphaeriales</taxon>
        <taxon>Botryosphaeriaceae</taxon>
        <taxon>Lasiodiplodia</taxon>
    </lineage>
</organism>
<reference evidence="1" key="2">
    <citation type="journal article" date="2018" name="DNA Res.">
        <title>Comparative genome and transcriptome analyses reveal adaptations to opportunistic infections in woody plant degrading pathogens of Botryosphaeriaceae.</title>
        <authorList>
            <person name="Yan J.Y."/>
            <person name="Zhao W.S."/>
            <person name="Chen Z."/>
            <person name="Xing Q.K."/>
            <person name="Zhang W."/>
            <person name="Chethana K.W.T."/>
            <person name="Xue M.F."/>
            <person name="Xu J.P."/>
            <person name="Phillips A.J.L."/>
            <person name="Wang Y."/>
            <person name="Liu J.H."/>
            <person name="Liu M."/>
            <person name="Zhou Y."/>
            <person name="Jayawardena R.S."/>
            <person name="Manawasinghe I.S."/>
            <person name="Huang J.B."/>
            <person name="Qiao G.H."/>
            <person name="Fu C.Y."/>
            <person name="Guo F.F."/>
            <person name="Dissanayake A.J."/>
            <person name="Peng Y.L."/>
            <person name="Hyde K.D."/>
            <person name="Li X.H."/>
        </authorList>
    </citation>
    <scope>NUCLEOTIDE SEQUENCE</scope>
    <source>
        <strain evidence="1">CSS-01s</strain>
    </source>
</reference>
<reference evidence="1" key="1">
    <citation type="submission" date="2016-08" db="EMBL/GenBank/DDBJ databases">
        <authorList>
            <person name="Yan J."/>
        </authorList>
    </citation>
    <scope>NUCLEOTIDE SEQUENCE</scope>
    <source>
        <strain evidence="1">CSS-01s</strain>
    </source>
</reference>
<accession>A0A8H7INP4</accession>
<name>A0A8H7INP4_9PEZI</name>
<keyword evidence="1" id="KW-0378">Hydrolase</keyword>
<dbReference type="AlphaFoldDB" id="A0A8H7INP4"/>
<proteinExistence type="predicted"/>
<gene>
    <name evidence="1" type="ORF">BFW01_g10229</name>
</gene>
<protein>
    <submittedName>
        <fullName evidence="1">P-loop containing nucleoside triphosphate hydrolase</fullName>
    </submittedName>
</protein>